<name>A0A5N6Q9U9_9ROSI</name>
<proteinExistence type="predicted"/>
<reference evidence="2 3" key="1">
    <citation type="submission" date="2019-06" db="EMBL/GenBank/DDBJ databases">
        <title>A chromosomal-level reference genome of Carpinus fangiana (Coryloideae, Betulaceae).</title>
        <authorList>
            <person name="Yang X."/>
            <person name="Wang Z."/>
            <person name="Zhang L."/>
            <person name="Hao G."/>
            <person name="Liu J."/>
            <person name="Yang Y."/>
        </authorList>
    </citation>
    <scope>NUCLEOTIDE SEQUENCE [LARGE SCALE GENOMIC DNA]</scope>
    <source>
        <strain evidence="2">Cfa_2016G</strain>
        <tissue evidence="2">Leaf</tissue>
    </source>
</reference>
<dbReference type="OrthoDB" id="1842647at2759"/>
<keyword evidence="1" id="KW-1133">Transmembrane helix</keyword>
<keyword evidence="1" id="KW-0812">Transmembrane</keyword>
<protein>
    <submittedName>
        <fullName evidence="2">Uncharacterized protein</fullName>
    </submittedName>
</protein>
<keyword evidence="3" id="KW-1185">Reference proteome</keyword>
<evidence type="ECO:0000313" key="2">
    <source>
        <dbReference type="EMBL" id="KAE7995945.1"/>
    </source>
</evidence>
<dbReference type="EMBL" id="CM017321">
    <property type="protein sequence ID" value="KAE7995945.1"/>
    <property type="molecule type" value="Genomic_DNA"/>
</dbReference>
<gene>
    <name evidence="2" type="ORF">FH972_000700</name>
</gene>
<evidence type="ECO:0000256" key="1">
    <source>
        <dbReference type="SAM" id="Phobius"/>
    </source>
</evidence>
<accession>A0A5N6Q9U9</accession>
<evidence type="ECO:0000313" key="3">
    <source>
        <dbReference type="Proteomes" id="UP000327013"/>
    </source>
</evidence>
<dbReference type="Proteomes" id="UP000327013">
    <property type="component" value="Chromosome 1"/>
</dbReference>
<dbReference type="PANTHER" id="PTHR31170">
    <property type="entry name" value="BNAC04G53230D PROTEIN"/>
    <property type="match status" value="1"/>
</dbReference>
<dbReference type="InterPro" id="IPR004158">
    <property type="entry name" value="DUF247_pln"/>
</dbReference>
<sequence>MIRSITELKEAGVKIQKVKYSQLLDVTYEERVLKIPPLYIDDYKGTLFRNMMAFEKCHRHCHPDVTAYMFFFDGLINLAKDVGLLHYNEVLHHYLGSYKEVAKLVSTMCREIDKVVDESYLYMVANDTNSYFASSYAKVRARLVCHYFSSWLMGFSTVGAIFALYLTLVQTASGIASA</sequence>
<feature type="transmembrane region" description="Helical" evidence="1">
    <location>
        <begin position="148"/>
        <end position="168"/>
    </location>
</feature>
<dbReference type="AlphaFoldDB" id="A0A5N6Q9U9"/>
<dbReference type="PANTHER" id="PTHR31170:SF21">
    <property type="match status" value="1"/>
</dbReference>
<organism evidence="2 3">
    <name type="scientific">Carpinus fangiana</name>
    <dbReference type="NCBI Taxonomy" id="176857"/>
    <lineage>
        <taxon>Eukaryota</taxon>
        <taxon>Viridiplantae</taxon>
        <taxon>Streptophyta</taxon>
        <taxon>Embryophyta</taxon>
        <taxon>Tracheophyta</taxon>
        <taxon>Spermatophyta</taxon>
        <taxon>Magnoliopsida</taxon>
        <taxon>eudicotyledons</taxon>
        <taxon>Gunneridae</taxon>
        <taxon>Pentapetalae</taxon>
        <taxon>rosids</taxon>
        <taxon>fabids</taxon>
        <taxon>Fagales</taxon>
        <taxon>Betulaceae</taxon>
        <taxon>Carpinus</taxon>
    </lineage>
</organism>
<dbReference type="Pfam" id="PF03140">
    <property type="entry name" value="DUF247"/>
    <property type="match status" value="1"/>
</dbReference>
<keyword evidence="1" id="KW-0472">Membrane</keyword>